<feature type="compositionally biased region" description="Polar residues" evidence="9">
    <location>
        <begin position="905"/>
        <end position="917"/>
    </location>
</feature>
<dbReference type="SUPFAM" id="SSF56112">
    <property type="entry name" value="Protein kinase-like (PK-like)"/>
    <property type="match status" value="1"/>
</dbReference>
<evidence type="ECO:0000256" key="8">
    <source>
        <dbReference type="PIRSR" id="PIRSR630616-3"/>
    </source>
</evidence>
<feature type="region of interest" description="Disordered" evidence="9">
    <location>
        <begin position="387"/>
        <end position="439"/>
    </location>
</feature>
<feature type="compositionally biased region" description="Basic and acidic residues" evidence="9">
    <location>
        <begin position="430"/>
        <end position="439"/>
    </location>
</feature>
<sequence>MTNPFQAQRDAARQLLGKKTEWNSMQAIFKLPLELSWELAQFFYGDGEYQVDTLFNRFARPRDNAPPLSLRGVSTGLRYIVDSLPHLWTSVSGTQYGQCVPHPDLIRAWIERAGDRPLNLHISPPLVECAHATTVECDRDEFTEENLEIFMEHITRWEGIAFQFNDELCALYLEILEETTERPKRLKKLELDAFECTDLVEQTSQLFLSIEGIGGSVEELSWAGPPGFVPRASSRLCLPNLTALHIAACSVEVVVGCLAAIDAPQLRELYIDFVDMTVPQWEGEAAELVRGLKELVRMPDGIAFQNESDSVERLGPLITELGQAGVRYVRVCAGEDYVGALPRVTRVYSDSEGVCLELAPKPASITSFESTTTFLCNSSFFDPPSPQCLQPASSMLSRPRQHQPQGHNGPAPAQASKRHNEQPTAQAAQPHEKSPPPREAAEMIVNQERAEKSKMPTYKGLESYTLLEKMGDGAFSNVYKAVEHSTNRKVAVKVVRKYELNASQRANILKEVQIMRGIQHPSIVKLYSFSESPEHYFLVLEYSAHPCATVMEGGELFHQIVKLTYFSENLSRHVILQVAHGIRHLHEERGVVHRDIKPENLLFERIDIIPSKNPIKRPYDEEKEDEGEFIPGVGGGGIGRVKIADFGLSKVVWDEQTMTPCGTVGYTAPEIVKDERYSKSVDMWALGCVLYTLLCGFPPFYDESINVLTEKVARGYYTFLSPWWDDISESAKDLIKHLLCVDPAQRYTIDEFLAHPWCNAAPAPPPPPTPLVYSDKFSISAAGGRPIDSPLLSAPRGNWEGRSPGLATLKEAFDITYAVHRMEEEGARRRKYGRGTRGFLSELNEDDEMDDDEDDDITDENDVRRHPGQQQQQPRHPQGQAPQNTSLMEGRAGPRDQGNREWHHAQSQGVGRTSGPSASVARTGANRARGHKGRQFELDLDGATLLERRQRRAAAKKDYPGSPLRMEGLRVDDRPSVTAL</sequence>
<evidence type="ECO:0000313" key="11">
    <source>
        <dbReference type="EMBL" id="EFI27744.1"/>
    </source>
</evidence>
<dbReference type="GO" id="GO:0005524">
    <property type="term" value="F:ATP binding"/>
    <property type="evidence" value="ECO:0007669"/>
    <property type="project" value="UniProtKB-KW"/>
</dbReference>
<dbReference type="GeneID" id="9379493"/>
<evidence type="ECO:0000256" key="6">
    <source>
        <dbReference type="PIRSR" id="PIRSR630616-1"/>
    </source>
</evidence>
<dbReference type="Proteomes" id="UP000001861">
    <property type="component" value="Unassembled WGS sequence"/>
</dbReference>
<dbReference type="Pfam" id="PF00069">
    <property type="entry name" value="Pkinase"/>
    <property type="match status" value="1"/>
</dbReference>
<evidence type="ECO:0000256" key="4">
    <source>
        <dbReference type="ARBA" id="ARBA00022777"/>
    </source>
</evidence>
<keyword evidence="12" id="KW-1185">Reference proteome</keyword>
<organism evidence="11 12">
    <name type="scientific">Coprinopsis cinerea (strain Okayama-7 / 130 / ATCC MYA-4618 / FGSC 9003)</name>
    <name type="common">Inky cap fungus</name>
    <name type="synonym">Hormographiella aspergillata</name>
    <dbReference type="NCBI Taxonomy" id="240176"/>
    <lineage>
        <taxon>Eukaryota</taxon>
        <taxon>Fungi</taxon>
        <taxon>Dikarya</taxon>
        <taxon>Basidiomycota</taxon>
        <taxon>Agaricomycotina</taxon>
        <taxon>Agaricomycetes</taxon>
        <taxon>Agaricomycetidae</taxon>
        <taxon>Agaricales</taxon>
        <taxon>Agaricineae</taxon>
        <taxon>Psathyrellaceae</taxon>
        <taxon>Coprinopsis</taxon>
    </lineage>
</organism>
<proteinExistence type="predicted"/>
<feature type="compositionally biased region" description="Basic and acidic residues" evidence="9">
    <location>
        <begin position="967"/>
        <end position="980"/>
    </location>
</feature>
<feature type="domain" description="Protein kinase" evidence="10">
    <location>
        <begin position="464"/>
        <end position="758"/>
    </location>
</feature>
<dbReference type="STRING" id="240176.D6RMS3"/>
<dbReference type="SMART" id="SM00220">
    <property type="entry name" value="S_TKc"/>
    <property type="match status" value="1"/>
</dbReference>
<dbReference type="EMBL" id="AACS02000005">
    <property type="protein sequence ID" value="EFI27744.1"/>
    <property type="molecule type" value="Genomic_DNA"/>
</dbReference>
<feature type="cross-link" description="Glycyl lysine isopeptide (Lys-Gly) (interchain with G-Cter in SUMO2)" evidence="8">
    <location>
        <position position="597"/>
    </location>
</feature>
<protein>
    <submittedName>
        <fullName evidence="11">CAMK/CAMK1 protein kinase</fullName>
    </submittedName>
</protein>
<dbReference type="VEuPathDB" id="FungiDB:CC1G_14667"/>
<evidence type="ECO:0000256" key="1">
    <source>
        <dbReference type="ARBA" id="ARBA00022527"/>
    </source>
</evidence>
<feature type="compositionally biased region" description="Polar residues" evidence="9">
    <location>
        <begin position="387"/>
        <end position="406"/>
    </location>
</feature>
<dbReference type="HOGENOM" id="CLU_303645_0_0_1"/>
<evidence type="ECO:0000256" key="5">
    <source>
        <dbReference type="ARBA" id="ARBA00022840"/>
    </source>
</evidence>
<dbReference type="eggNOG" id="KOG0032">
    <property type="taxonomic scope" value="Eukaryota"/>
</dbReference>
<dbReference type="Gene3D" id="1.10.510.10">
    <property type="entry name" value="Transferase(Phosphotransferase) domain 1"/>
    <property type="match status" value="1"/>
</dbReference>
<accession>D6RMS3</accession>
<dbReference type="KEGG" id="cci:CC1G_14667"/>
<feature type="compositionally biased region" description="Basic and acidic residues" evidence="9">
    <location>
        <begin position="892"/>
        <end position="904"/>
    </location>
</feature>
<dbReference type="GO" id="GO:0004674">
    <property type="term" value="F:protein serine/threonine kinase activity"/>
    <property type="evidence" value="ECO:0007669"/>
    <property type="project" value="UniProtKB-KW"/>
</dbReference>
<gene>
    <name evidence="11" type="ORF">CC1G_14667</name>
</gene>
<reference evidence="11 12" key="1">
    <citation type="journal article" date="2010" name="Proc. Natl. Acad. Sci. U.S.A.">
        <title>Insights into evolution of multicellular fungi from the assembled chromosomes of the mushroom Coprinopsis cinerea (Coprinus cinereus).</title>
        <authorList>
            <person name="Stajich J.E."/>
            <person name="Wilke S.K."/>
            <person name="Ahren D."/>
            <person name="Au C.H."/>
            <person name="Birren B.W."/>
            <person name="Borodovsky M."/>
            <person name="Burns C."/>
            <person name="Canback B."/>
            <person name="Casselton L.A."/>
            <person name="Cheng C.K."/>
            <person name="Deng J."/>
            <person name="Dietrich F.S."/>
            <person name="Fargo D.C."/>
            <person name="Farman M.L."/>
            <person name="Gathman A.C."/>
            <person name="Goldberg J."/>
            <person name="Guigo R."/>
            <person name="Hoegger P.J."/>
            <person name="Hooker J.B."/>
            <person name="Huggins A."/>
            <person name="James T.Y."/>
            <person name="Kamada T."/>
            <person name="Kilaru S."/>
            <person name="Kodira C."/>
            <person name="Kues U."/>
            <person name="Kupfer D."/>
            <person name="Kwan H.S."/>
            <person name="Lomsadze A."/>
            <person name="Li W."/>
            <person name="Lilly W.W."/>
            <person name="Ma L.J."/>
            <person name="Mackey A.J."/>
            <person name="Manning G."/>
            <person name="Martin F."/>
            <person name="Muraguchi H."/>
            <person name="Natvig D.O."/>
            <person name="Palmerini H."/>
            <person name="Ramesh M.A."/>
            <person name="Rehmeyer C.J."/>
            <person name="Roe B.A."/>
            <person name="Shenoy N."/>
            <person name="Stanke M."/>
            <person name="Ter-Hovhannisyan V."/>
            <person name="Tunlid A."/>
            <person name="Velagapudi R."/>
            <person name="Vision T.J."/>
            <person name="Zeng Q."/>
            <person name="Zolan M.E."/>
            <person name="Pukkila P.J."/>
        </authorList>
    </citation>
    <scope>NUCLEOTIDE SEQUENCE [LARGE SCALE GENOMIC DNA]</scope>
    <source>
        <strain evidence="12">Okayama-7 / 130 / ATCC MYA-4618 / FGSC 9003</strain>
    </source>
</reference>
<feature type="compositionally biased region" description="Low complexity" evidence="9">
    <location>
        <begin position="868"/>
        <end position="883"/>
    </location>
</feature>
<dbReference type="RefSeq" id="XP_002911238.1">
    <property type="nucleotide sequence ID" value="XM_002911192.1"/>
</dbReference>
<name>D6RMS3_COPC7</name>
<dbReference type="InterPro" id="IPR011009">
    <property type="entry name" value="Kinase-like_dom_sf"/>
</dbReference>
<dbReference type="Gene3D" id="3.30.200.20">
    <property type="entry name" value="Phosphorylase Kinase, domain 1"/>
    <property type="match status" value="1"/>
</dbReference>
<evidence type="ECO:0000259" key="10">
    <source>
        <dbReference type="PROSITE" id="PS50011"/>
    </source>
</evidence>
<evidence type="ECO:0000256" key="7">
    <source>
        <dbReference type="PIRSR" id="PIRSR630616-2"/>
    </source>
</evidence>
<dbReference type="PROSITE" id="PS00108">
    <property type="entry name" value="PROTEIN_KINASE_ST"/>
    <property type="match status" value="1"/>
</dbReference>
<dbReference type="CDD" id="cd14096">
    <property type="entry name" value="STKc_RCK1-like"/>
    <property type="match status" value="1"/>
</dbReference>
<dbReference type="PANTHER" id="PTHR24350">
    <property type="entry name" value="SERINE/THREONINE-PROTEIN KINASE IAL-RELATED"/>
    <property type="match status" value="1"/>
</dbReference>
<keyword evidence="1" id="KW-0723">Serine/threonine-protein kinase</keyword>
<evidence type="ECO:0000256" key="2">
    <source>
        <dbReference type="ARBA" id="ARBA00022679"/>
    </source>
</evidence>
<evidence type="ECO:0000256" key="9">
    <source>
        <dbReference type="SAM" id="MobiDB-lite"/>
    </source>
</evidence>
<keyword evidence="4 11" id="KW-0418">Kinase</keyword>
<dbReference type="InterPro" id="IPR008271">
    <property type="entry name" value="Ser/Thr_kinase_AS"/>
</dbReference>
<keyword evidence="2" id="KW-0808">Transferase</keyword>
<dbReference type="InterPro" id="IPR000719">
    <property type="entry name" value="Prot_kinase_dom"/>
</dbReference>
<dbReference type="FunFam" id="3.30.200.20:FF:000042">
    <property type="entry name" value="Aurora kinase A"/>
    <property type="match status" value="1"/>
</dbReference>
<dbReference type="InParanoid" id="D6RMS3"/>
<dbReference type="PROSITE" id="PS50011">
    <property type="entry name" value="PROTEIN_KINASE_DOM"/>
    <property type="match status" value="1"/>
</dbReference>
<feature type="binding site" evidence="7">
    <location>
        <begin position="599"/>
        <end position="600"/>
    </location>
    <ligand>
        <name>ATP</name>
        <dbReference type="ChEBI" id="CHEBI:30616"/>
    </ligand>
</feature>
<feature type="region of interest" description="Disordered" evidence="9">
    <location>
        <begin position="951"/>
        <end position="980"/>
    </location>
</feature>
<feature type="active site" description="Proton acceptor" evidence="6">
    <location>
        <position position="595"/>
    </location>
</feature>
<feature type="binding site" evidence="7">
    <location>
        <position position="493"/>
    </location>
    <ligand>
        <name>ATP</name>
        <dbReference type="ChEBI" id="CHEBI:30616"/>
    </ligand>
</feature>
<feature type="compositionally biased region" description="Acidic residues" evidence="9">
    <location>
        <begin position="843"/>
        <end position="860"/>
    </location>
</feature>
<dbReference type="InterPro" id="IPR030616">
    <property type="entry name" value="Aur-like"/>
</dbReference>
<keyword evidence="5 7" id="KW-0067">ATP-binding</keyword>
<feature type="region of interest" description="Disordered" evidence="9">
    <location>
        <begin position="840"/>
        <end position="936"/>
    </location>
</feature>
<dbReference type="AlphaFoldDB" id="D6RMS3"/>
<dbReference type="OrthoDB" id="1738954at2759"/>
<evidence type="ECO:0000256" key="3">
    <source>
        <dbReference type="ARBA" id="ARBA00022741"/>
    </source>
</evidence>
<comment type="caution">
    <text evidence="11">The sequence shown here is derived from an EMBL/GenBank/DDBJ whole genome shotgun (WGS) entry which is preliminary data.</text>
</comment>
<keyword evidence="3 7" id="KW-0547">Nucleotide-binding</keyword>
<evidence type="ECO:0000313" key="12">
    <source>
        <dbReference type="Proteomes" id="UP000001861"/>
    </source>
</evidence>
<feature type="binding site" evidence="7">
    <location>
        <position position="645"/>
    </location>
    <ligand>
        <name>ATP</name>
        <dbReference type="ChEBI" id="CHEBI:30616"/>
    </ligand>
</feature>